<proteinExistence type="predicted"/>
<dbReference type="OrthoDB" id="1451949at2"/>
<protein>
    <recommendedName>
        <fullName evidence="3">Outer membrane protein assembly factor BamE</fullName>
    </recommendedName>
</protein>
<accession>A0A3S0K267</accession>
<evidence type="ECO:0000313" key="2">
    <source>
        <dbReference type="Proteomes" id="UP000282184"/>
    </source>
</evidence>
<dbReference type="Proteomes" id="UP000282184">
    <property type="component" value="Unassembled WGS sequence"/>
</dbReference>
<evidence type="ECO:0000313" key="1">
    <source>
        <dbReference type="EMBL" id="RTQ46311.1"/>
    </source>
</evidence>
<reference evidence="1 2" key="1">
    <citation type="submission" date="2018-12" db="EMBL/GenBank/DDBJ databases">
        <title>Hymenobacter gummosus sp. nov., isolated from a spring.</title>
        <authorList>
            <person name="Nie L."/>
        </authorList>
    </citation>
    <scope>NUCLEOTIDE SEQUENCE [LARGE SCALE GENOMIC DNA]</scope>
    <source>
        <strain evidence="1 2">KCTC 52166</strain>
    </source>
</reference>
<keyword evidence="2" id="KW-1185">Reference proteome</keyword>
<evidence type="ECO:0008006" key="3">
    <source>
        <dbReference type="Google" id="ProtNLM"/>
    </source>
</evidence>
<dbReference type="RefSeq" id="WP_126695475.1">
    <property type="nucleotide sequence ID" value="NZ_RXOF01000016.1"/>
</dbReference>
<sequence length="125" mass="14476">MKKLALLVASIASVYLVAKYDVIRLDGISGEIWNLFLGENTQYAPDYSHSDFAKISIGMSQQQVEQIHGKPLVVWKPYEYTKYDSKKHFVGYEYSQSPTSTHYRLRQVYFDGNKVAEVISYFYVD</sequence>
<dbReference type="AlphaFoldDB" id="A0A3S0K267"/>
<organism evidence="1 2">
    <name type="scientific">Hymenobacter gummosus</name>
    <dbReference type="NCBI Taxonomy" id="1776032"/>
    <lineage>
        <taxon>Bacteria</taxon>
        <taxon>Pseudomonadati</taxon>
        <taxon>Bacteroidota</taxon>
        <taxon>Cytophagia</taxon>
        <taxon>Cytophagales</taxon>
        <taxon>Hymenobacteraceae</taxon>
        <taxon>Hymenobacter</taxon>
    </lineage>
</organism>
<dbReference type="GO" id="GO:0019867">
    <property type="term" value="C:outer membrane"/>
    <property type="evidence" value="ECO:0007669"/>
    <property type="project" value="InterPro"/>
</dbReference>
<comment type="caution">
    <text evidence="1">The sequence shown here is derived from an EMBL/GenBank/DDBJ whole genome shotgun (WGS) entry which is preliminary data.</text>
</comment>
<dbReference type="EMBL" id="RXOF01000016">
    <property type="protein sequence ID" value="RTQ46311.1"/>
    <property type="molecule type" value="Genomic_DNA"/>
</dbReference>
<name>A0A3S0K267_9BACT</name>
<gene>
    <name evidence="1" type="ORF">EJV47_22565</name>
</gene>